<evidence type="ECO:0000313" key="3">
    <source>
        <dbReference type="EMBL" id="KAE9289954.1"/>
    </source>
</evidence>
<comment type="caution">
    <text evidence="3">The sequence shown here is derived from an EMBL/GenBank/DDBJ whole genome shotgun (WGS) entry which is preliminary data.</text>
</comment>
<proteinExistence type="predicted"/>
<keyword evidence="4" id="KW-1185">Reference proteome</keyword>
<sequence length="304" mass="34386">MVSGLPAAKESGLTKGLTSHSFRRGEAMHANADSRISPNWVVERGGWNMSRVNKAFSYMLNTTHEDQQVARQLSGWKPQAGARLPDLSALDGVVRTRVEKLQEILFAALTGFPTLPWNLDPQVLEVLMATLILRSPEMEHHRLDSPYVRRIHEALGVLNIQASELLAWSITPRAAFNPPAEEKHKTAAESSQNMIRVLEKLSQQLDELLLRQTRVEEKLAALGANTEFIDKQTNTTEQQHQELEQPQPKRARKCASKALSTVWFEWFTAVQQRTECNCQLCLNRCTMPLVKNIIDDLTLPKIYT</sequence>
<keyword evidence="1" id="KW-0175">Coiled coil</keyword>
<protein>
    <submittedName>
        <fullName evidence="3">Uncharacterized protein</fullName>
    </submittedName>
</protein>
<feature type="region of interest" description="Disordered" evidence="2">
    <location>
        <begin position="230"/>
        <end position="250"/>
    </location>
</feature>
<feature type="coiled-coil region" evidence="1">
    <location>
        <begin position="191"/>
        <end position="218"/>
    </location>
</feature>
<evidence type="ECO:0000256" key="1">
    <source>
        <dbReference type="SAM" id="Coils"/>
    </source>
</evidence>
<dbReference type="AlphaFoldDB" id="A0A6A4CEX1"/>
<reference evidence="3 4" key="1">
    <citation type="submission" date="2018-08" db="EMBL/GenBank/DDBJ databases">
        <title>Genomic investigation of the strawberry pathogen Phytophthora fragariae indicates pathogenicity is determined by transcriptional variation in three key races.</title>
        <authorList>
            <person name="Adams T.M."/>
            <person name="Armitage A.D."/>
            <person name="Sobczyk M.K."/>
            <person name="Bates H.J."/>
            <person name="Dunwell J.M."/>
            <person name="Nellist C.F."/>
            <person name="Harrison R.J."/>
        </authorList>
    </citation>
    <scope>NUCLEOTIDE SEQUENCE [LARGE SCALE GENOMIC DNA]</scope>
    <source>
        <strain evidence="3 4">SCRP333</strain>
    </source>
</reference>
<dbReference type="Proteomes" id="UP000434957">
    <property type="component" value="Unassembled WGS sequence"/>
</dbReference>
<evidence type="ECO:0000313" key="4">
    <source>
        <dbReference type="Proteomes" id="UP000434957"/>
    </source>
</evidence>
<name>A0A6A4CEX1_9STRA</name>
<dbReference type="EMBL" id="QXFT01003048">
    <property type="protein sequence ID" value="KAE9289954.1"/>
    <property type="molecule type" value="Genomic_DNA"/>
</dbReference>
<gene>
    <name evidence="3" type="ORF">PR003_g25415</name>
</gene>
<evidence type="ECO:0000256" key="2">
    <source>
        <dbReference type="SAM" id="MobiDB-lite"/>
    </source>
</evidence>
<accession>A0A6A4CEX1</accession>
<organism evidence="3 4">
    <name type="scientific">Phytophthora rubi</name>
    <dbReference type="NCBI Taxonomy" id="129364"/>
    <lineage>
        <taxon>Eukaryota</taxon>
        <taxon>Sar</taxon>
        <taxon>Stramenopiles</taxon>
        <taxon>Oomycota</taxon>
        <taxon>Peronosporomycetes</taxon>
        <taxon>Peronosporales</taxon>
        <taxon>Peronosporaceae</taxon>
        <taxon>Phytophthora</taxon>
    </lineage>
</organism>